<dbReference type="OrthoDB" id="3431997at2759"/>
<sequence length="229" mass="25247">MQAAYTATEPRGSTAARHDPHLAIANTSRPRLLAVHHSRSRRHFIVSLPDKTPDFYVEISVYTPGKPDITLHSGPDKTGPVLGVSKFVTLSSGSKIALGDPDMHGIVWEDLKKTSFDHSKYEWQMTIYPHRDPQGERRAFAWKRTHSVGIDGSKPPWFSGLNLKLIDDQTNEILAVFTGSSSWSKRGTFQINKDYGREFDIMVLLSGMTILERAQRRSSGGGGGGDGGG</sequence>
<proteinExistence type="predicted"/>
<gene>
    <name evidence="2" type="ORF">AJ80_05877</name>
</gene>
<organism evidence="2 3">
    <name type="scientific">Polytolypa hystricis (strain UAMH7299)</name>
    <dbReference type="NCBI Taxonomy" id="1447883"/>
    <lineage>
        <taxon>Eukaryota</taxon>
        <taxon>Fungi</taxon>
        <taxon>Dikarya</taxon>
        <taxon>Ascomycota</taxon>
        <taxon>Pezizomycotina</taxon>
        <taxon>Eurotiomycetes</taxon>
        <taxon>Eurotiomycetidae</taxon>
        <taxon>Onygenales</taxon>
        <taxon>Onygenales incertae sedis</taxon>
        <taxon>Polytolypa</taxon>
    </lineage>
</organism>
<feature type="region of interest" description="Disordered" evidence="1">
    <location>
        <begin position="1"/>
        <end position="20"/>
    </location>
</feature>
<reference evidence="2 3" key="1">
    <citation type="submission" date="2017-10" db="EMBL/GenBank/DDBJ databases">
        <title>Comparative genomics in systemic dimorphic fungi from Ajellomycetaceae.</title>
        <authorList>
            <person name="Munoz J.F."/>
            <person name="Mcewen J.G."/>
            <person name="Clay O.K."/>
            <person name="Cuomo C.A."/>
        </authorList>
    </citation>
    <scope>NUCLEOTIDE SEQUENCE [LARGE SCALE GENOMIC DNA]</scope>
    <source>
        <strain evidence="2 3">UAMH7299</strain>
    </source>
</reference>
<evidence type="ECO:0000313" key="3">
    <source>
        <dbReference type="Proteomes" id="UP000224634"/>
    </source>
</evidence>
<comment type="caution">
    <text evidence="2">The sequence shown here is derived from an EMBL/GenBank/DDBJ whole genome shotgun (WGS) entry which is preliminary data.</text>
</comment>
<accession>A0A2B7Y1H2</accession>
<name>A0A2B7Y1H2_POLH7</name>
<evidence type="ECO:0000313" key="2">
    <source>
        <dbReference type="EMBL" id="PGH14557.1"/>
    </source>
</evidence>
<dbReference type="STRING" id="1447883.A0A2B7Y1H2"/>
<evidence type="ECO:0000256" key="1">
    <source>
        <dbReference type="SAM" id="MobiDB-lite"/>
    </source>
</evidence>
<keyword evidence="3" id="KW-1185">Reference proteome</keyword>
<protein>
    <submittedName>
        <fullName evidence="2">Uncharacterized protein</fullName>
    </submittedName>
</protein>
<dbReference type="AlphaFoldDB" id="A0A2B7Y1H2"/>
<dbReference type="EMBL" id="PDNA01000092">
    <property type="protein sequence ID" value="PGH14557.1"/>
    <property type="molecule type" value="Genomic_DNA"/>
</dbReference>
<dbReference type="Proteomes" id="UP000224634">
    <property type="component" value="Unassembled WGS sequence"/>
</dbReference>